<dbReference type="EMBL" id="SLZR01000003">
    <property type="protein sequence ID" value="TCS42350.1"/>
    <property type="molecule type" value="Genomic_DNA"/>
</dbReference>
<proteinExistence type="predicted"/>
<gene>
    <name evidence="1" type="ORF">BCF53_10311</name>
</gene>
<reference evidence="1 2" key="1">
    <citation type="submission" date="2019-03" db="EMBL/GenBank/DDBJ databases">
        <title>Genomic Encyclopedia of Archaeal and Bacterial Type Strains, Phase II (KMG-II): from individual species to whole genera.</title>
        <authorList>
            <person name="Goeker M."/>
        </authorList>
    </citation>
    <scope>NUCLEOTIDE SEQUENCE [LARGE SCALE GENOMIC DNA]</scope>
    <source>
        <strain evidence="1 2">DSM 15388</strain>
    </source>
</reference>
<comment type="caution">
    <text evidence="1">The sequence shown here is derived from an EMBL/GenBank/DDBJ whole genome shotgun (WGS) entry which is preliminary data.</text>
</comment>
<protein>
    <submittedName>
        <fullName evidence="1">Uncharacterized protein</fullName>
    </submittedName>
</protein>
<name>A0A4R3IA95_9GAMM</name>
<evidence type="ECO:0000313" key="1">
    <source>
        <dbReference type="EMBL" id="TCS42350.1"/>
    </source>
</evidence>
<evidence type="ECO:0000313" key="2">
    <source>
        <dbReference type="Proteomes" id="UP000295793"/>
    </source>
</evidence>
<accession>A0A4R3IA95</accession>
<organism evidence="1 2">
    <name type="scientific">Reinekea marinisedimentorum</name>
    <dbReference type="NCBI Taxonomy" id="230495"/>
    <lineage>
        <taxon>Bacteria</taxon>
        <taxon>Pseudomonadati</taxon>
        <taxon>Pseudomonadota</taxon>
        <taxon>Gammaproteobacteria</taxon>
        <taxon>Oceanospirillales</taxon>
        <taxon>Saccharospirillaceae</taxon>
        <taxon>Reinekea</taxon>
    </lineage>
</organism>
<keyword evidence="2" id="KW-1185">Reference proteome</keyword>
<dbReference type="Proteomes" id="UP000295793">
    <property type="component" value="Unassembled WGS sequence"/>
</dbReference>
<dbReference type="AlphaFoldDB" id="A0A4R3IA95"/>
<dbReference type="SUPFAM" id="SSF159501">
    <property type="entry name" value="EreA/ChaN-like"/>
    <property type="match status" value="1"/>
</dbReference>
<sequence>MMTQTLASQNPTDALITQLSAGKAVALGDAHWYGDIFEQITDLVLSDAVLAVCHTLVLEMGARSHQAWLNDYLCGKADNEAGRLQQLLLDSLVFPAWFAPCYLQFFKRLRKKNRKRTASGQPSIRVLLAEPEFSWCEIRTVQQYRMLCAQRDQSLFEAVHGLQAENQSCIVLCGAWHILKQTPDGMPSSFGALMQSAHAECFFSIWPHMQMQAPAHLSQQQLPVLIDCRQSALGDLPLSEIVPAMRQDGRAVAITVRDAVDGYLYLGPQKRRSDYDFSIWQGIDAQLVVERARLLGERQRMVVEQVLSAVVQG</sequence>